<dbReference type="PANTHER" id="PTHR30055">
    <property type="entry name" value="HTH-TYPE TRANSCRIPTIONAL REGULATOR RUTR"/>
    <property type="match status" value="1"/>
</dbReference>
<dbReference type="InterPro" id="IPR009057">
    <property type="entry name" value="Homeodomain-like_sf"/>
</dbReference>
<dbReference type="PRINTS" id="PR00455">
    <property type="entry name" value="HTHTETR"/>
</dbReference>
<organism evidence="4 5">
    <name type="scientific">Neoroseomonas lacus</name>
    <dbReference type="NCBI Taxonomy" id="287609"/>
    <lineage>
        <taxon>Bacteria</taxon>
        <taxon>Pseudomonadati</taxon>
        <taxon>Pseudomonadota</taxon>
        <taxon>Alphaproteobacteria</taxon>
        <taxon>Acetobacterales</taxon>
        <taxon>Acetobacteraceae</taxon>
        <taxon>Neoroseomonas</taxon>
    </lineage>
</organism>
<keyword evidence="1 2" id="KW-0238">DNA-binding</keyword>
<accession>A0A917KGA3</accession>
<dbReference type="GO" id="GO:0000976">
    <property type="term" value="F:transcription cis-regulatory region binding"/>
    <property type="evidence" value="ECO:0007669"/>
    <property type="project" value="TreeGrafter"/>
</dbReference>
<dbReference type="RefSeq" id="WP_229681231.1">
    <property type="nucleotide sequence ID" value="NZ_BMKW01000004.1"/>
</dbReference>
<evidence type="ECO:0000313" key="5">
    <source>
        <dbReference type="Proteomes" id="UP000661507"/>
    </source>
</evidence>
<dbReference type="PANTHER" id="PTHR30055:SF181">
    <property type="entry name" value="BLR6905 PROTEIN"/>
    <property type="match status" value="1"/>
</dbReference>
<dbReference type="SUPFAM" id="SSF46689">
    <property type="entry name" value="Homeodomain-like"/>
    <property type="match status" value="1"/>
</dbReference>
<dbReference type="InterPro" id="IPR050109">
    <property type="entry name" value="HTH-type_TetR-like_transc_reg"/>
</dbReference>
<dbReference type="PROSITE" id="PS01081">
    <property type="entry name" value="HTH_TETR_1"/>
    <property type="match status" value="1"/>
</dbReference>
<dbReference type="Gene3D" id="1.10.357.10">
    <property type="entry name" value="Tetracycline Repressor, domain 2"/>
    <property type="match status" value="1"/>
</dbReference>
<gene>
    <name evidence="4" type="ORF">GCM10011320_19780</name>
</gene>
<comment type="caution">
    <text evidence="4">The sequence shown here is derived from an EMBL/GenBank/DDBJ whole genome shotgun (WGS) entry which is preliminary data.</text>
</comment>
<sequence>MDGIAPPKRRRLGPEARREQILCAAVAWFAEVGFAGTTRDLARRAGVTQALLYKYFASKAELTEAVFERIYLGRLDPRWLKELRDRRVPLAERICRFYQQYTAAIFTYEWMRIFMWAGLAGDALNQRYLGHVGDKLLAPMADEIAAALGGHRPAMEDMWNLHGGIVYIGIRRFIYRLPTPDDHHPVIESAVARFLGGCAAAS</sequence>
<dbReference type="Proteomes" id="UP000661507">
    <property type="component" value="Unassembled WGS sequence"/>
</dbReference>
<name>A0A917KGA3_9PROT</name>
<feature type="domain" description="HTH tetR-type" evidence="3">
    <location>
        <begin position="15"/>
        <end position="74"/>
    </location>
</feature>
<reference evidence="4" key="1">
    <citation type="journal article" date="2014" name="Int. J. Syst. Evol. Microbiol.">
        <title>Complete genome sequence of Corynebacterium casei LMG S-19264T (=DSM 44701T), isolated from a smear-ripened cheese.</title>
        <authorList>
            <consortium name="US DOE Joint Genome Institute (JGI-PGF)"/>
            <person name="Walter F."/>
            <person name="Albersmeier A."/>
            <person name="Kalinowski J."/>
            <person name="Ruckert C."/>
        </authorList>
    </citation>
    <scope>NUCLEOTIDE SEQUENCE</scope>
    <source>
        <strain evidence="4">CGMCC 1.3617</strain>
    </source>
</reference>
<proteinExistence type="predicted"/>
<dbReference type="InterPro" id="IPR023772">
    <property type="entry name" value="DNA-bd_HTH_TetR-type_CS"/>
</dbReference>
<protein>
    <recommendedName>
        <fullName evidence="3">HTH tetR-type domain-containing protein</fullName>
    </recommendedName>
</protein>
<feature type="DNA-binding region" description="H-T-H motif" evidence="2">
    <location>
        <begin position="37"/>
        <end position="56"/>
    </location>
</feature>
<keyword evidence="5" id="KW-1185">Reference proteome</keyword>
<evidence type="ECO:0000259" key="3">
    <source>
        <dbReference type="PROSITE" id="PS50977"/>
    </source>
</evidence>
<dbReference type="InterPro" id="IPR001647">
    <property type="entry name" value="HTH_TetR"/>
</dbReference>
<evidence type="ECO:0000313" key="4">
    <source>
        <dbReference type="EMBL" id="GGJ12580.1"/>
    </source>
</evidence>
<evidence type="ECO:0000256" key="2">
    <source>
        <dbReference type="PROSITE-ProRule" id="PRU00335"/>
    </source>
</evidence>
<dbReference type="AlphaFoldDB" id="A0A917KGA3"/>
<dbReference type="GO" id="GO:0003700">
    <property type="term" value="F:DNA-binding transcription factor activity"/>
    <property type="evidence" value="ECO:0007669"/>
    <property type="project" value="TreeGrafter"/>
</dbReference>
<dbReference type="PROSITE" id="PS50977">
    <property type="entry name" value="HTH_TETR_2"/>
    <property type="match status" value="1"/>
</dbReference>
<reference evidence="4" key="2">
    <citation type="submission" date="2020-09" db="EMBL/GenBank/DDBJ databases">
        <authorList>
            <person name="Sun Q."/>
            <person name="Zhou Y."/>
        </authorList>
    </citation>
    <scope>NUCLEOTIDE SEQUENCE</scope>
    <source>
        <strain evidence="4">CGMCC 1.3617</strain>
    </source>
</reference>
<dbReference type="Pfam" id="PF00440">
    <property type="entry name" value="TetR_N"/>
    <property type="match status" value="1"/>
</dbReference>
<evidence type="ECO:0000256" key="1">
    <source>
        <dbReference type="ARBA" id="ARBA00023125"/>
    </source>
</evidence>
<dbReference type="EMBL" id="BMKW01000004">
    <property type="protein sequence ID" value="GGJ12580.1"/>
    <property type="molecule type" value="Genomic_DNA"/>
</dbReference>